<evidence type="ECO:0000256" key="1">
    <source>
        <dbReference type="SAM" id="Phobius"/>
    </source>
</evidence>
<keyword evidence="1" id="KW-0812">Transmembrane</keyword>
<keyword evidence="2" id="KW-0732">Signal</keyword>
<feature type="domain" description="Apple" evidence="3">
    <location>
        <begin position="297"/>
        <end position="375"/>
    </location>
</feature>
<dbReference type="PROSITE" id="PS50948">
    <property type="entry name" value="PAN"/>
    <property type="match status" value="4"/>
</dbReference>
<dbReference type="Gene3D" id="3.50.4.10">
    <property type="entry name" value="Hepatocyte Growth Factor"/>
    <property type="match status" value="2"/>
</dbReference>
<dbReference type="PROSITE" id="PS51034">
    <property type="entry name" value="ZP_2"/>
    <property type="match status" value="1"/>
</dbReference>
<evidence type="ECO:0000256" key="2">
    <source>
        <dbReference type="SAM" id="SignalP"/>
    </source>
</evidence>
<evidence type="ECO:0000259" key="3">
    <source>
        <dbReference type="PROSITE" id="PS50948"/>
    </source>
</evidence>
<dbReference type="PANTHER" id="PTHR47327">
    <property type="entry name" value="FI18240P1-RELATED"/>
    <property type="match status" value="1"/>
</dbReference>
<dbReference type="CDD" id="cd01099">
    <property type="entry name" value="PAN_AP_HGF"/>
    <property type="match status" value="2"/>
</dbReference>
<dbReference type="InterPro" id="IPR003609">
    <property type="entry name" value="Pan_app"/>
</dbReference>
<evidence type="ECO:0000313" key="5">
    <source>
        <dbReference type="Proteomes" id="UP000038045"/>
    </source>
</evidence>
<dbReference type="PANTHER" id="PTHR47327:SF18">
    <property type="entry name" value="PAN DOMAIN PROTEIN"/>
    <property type="match status" value="1"/>
</dbReference>
<dbReference type="InterPro" id="IPR001507">
    <property type="entry name" value="ZP_dom"/>
</dbReference>
<feature type="domain" description="ZP" evidence="4">
    <location>
        <begin position="436"/>
        <end position="688"/>
    </location>
</feature>
<evidence type="ECO:0000313" key="6">
    <source>
        <dbReference type="WBParaSite" id="PTRK_0001056600.1"/>
    </source>
</evidence>
<feature type="domain" description="Apple" evidence="3">
    <location>
        <begin position="110"/>
        <end position="198"/>
    </location>
</feature>
<dbReference type="SMART" id="SM00241">
    <property type="entry name" value="ZP"/>
    <property type="match status" value="1"/>
</dbReference>
<dbReference type="STRING" id="131310.A0A0N4ZPV9"/>
<accession>A0A0N4ZPV9</accession>
<reference evidence="6" key="1">
    <citation type="submission" date="2017-02" db="UniProtKB">
        <authorList>
            <consortium name="WormBaseParasite"/>
        </authorList>
    </citation>
    <scope>IDENTIFICATION</scope>
</reference>
<feature type="domain" description="Apple" evidence="3">
    <location>
        <begin position="20"/>
        <end position="103"/>
    </location>
</feature>
<proteinExistence type="predicted"/>
<feature type="domain" description="Apple" evidence="3">
    <location>
        <begin position="203"/>
        <end position="290"/>
    </location>
</feature>
<dbReference type="WBParaSite" id="PTRK_0001056600.1">
    <property type="protein sequence ID" value="PTRK_0001056600.1"/>
    <property type="gene ID" value="PTRK_0001056600"/>
</dbReference>
<name>A0A0N4ZPV9_PARTI</name>
<feature type="chain" id="PRO_5005892042" evidence="2">
    <location>
        <begin position="17"/>
        <end position="789"/>
    </location>
</feature>
<dbReference type="InterPro" id="IPR052774">
    <property type="entry name" value="Celegans_DevNeuronal_Protein"/>
</dbReference>
<keyword evidence="5" id="KW-1185">Reference proteome</keyword>
<keyword evidence="1" id="KW-0472">Membrane</keyword>
<sequence length="789" mass="91062">MLIIFLLPFLINKVLSRDICENGSYTFSKAISLVMDKESYKESRGNSRTSCWLSCFNDNECLTFSYNTISGNCKLYNVNGLPFGNGNLVVSDEVADEFYQILCIESNNICNISSSFDRYPQYLLIGHSEKVIKNSNGLQECMKFCLESREKFNIDCKSIMFNYENNECILNSITKNDYPELFVSNDNDHVIDYFENNCIDVECENNRNLFWIQSSYFKNITNSNMYVIYENTQKDRCIEACNDNESKNEEGFNCKLLIYDEDSRECILSKGSLIGDKIQDEKYYYKEKICLQSNVKCSGNTFESVPFYYLNMTGETLYSISLSTCLQSCLKWRRTCTSVSYNKKDQECTLLEKSRFSHPRNFVYNNDMIYFDNICEYDSTMSSNTIKKKVFTFGEENYVKNEIPIPPSLEEKVKNNFMVLNKNKEKILLAKPLETICKDTGIEVIANFKELSNGLISIKDHSMSCKETFINSKIVSLNIPYPNNDEDHQLCPGYEEKPGVWTFNIVITNNINNLEGIINSNDQVFKVSCDYSKNIRTNTIIHSANVHDSEARHIIKSNDDNVGNIYMGLYLNEKPVTIVNLGDEVEIRWIIENRNPKYDYSIDSCVAERLEGLPPQPPPLQLYKSGCPDLKVKGHLVTQPIKEIRNGYSSWMKIFRFEGSRKVKIRCSVNICIDSCSSTICQDIDETSTEGFVDDNSFKNNRLNKKKRDLSEKIITGVFSIIDNDYIQPEPVTTMTLANKSSLGDYCFPRITFQFLTVIFIFASIHSIVVIIVNIRNFLRKRNSRREYL</sequence>
<dbReference type="GO" id="GO:0009653">
    <property type="term" value="P:anatomical structure morphogenesis"/>
    <property type="evidence" value="ECO:0007669"/>
    <property type="project" value="TreeGrafter"/>
</dbReference>
<dbReference type="Proteomes" id="UP000038045">
    <property type="component" value="Unplaced"/>
</dbReference>
<dbReference type="SUPFAM" id="SSF57414">
    <property type="entry name" value="Hairpin loop containing domain-like"/>
    <property type="match status" value="3"/>
</dbReference>
<keyword evidence="1" id="KW-1133">Transmembrane helix</keyword>
<protein>
    <submittedName>
        <fullName evidence="6">ZP domain-containing protein</fullName>
    </submittedName>
</protein>
<evidence type="ECO:0000259" key="4">
    <source>
        <dbReference type="PROSITE" id="PS51034"/>
    </source>
</evidence>
<feature type="transmembrane region" description="Helical" evidence="1">
    <location>
        <begin position="751"/>
        <end position="775"/>
    </location>
</feature>
<organism evidence="5 6">
    <name type="scientific">Parastrongyloides trichosuri</name>
    <name type="common">Possum-specific nematode worm</name>
    <dbReference type="NCBI Taxonomy" id="131310"/>
    <lineage>
        <taxon>Eukaryota</taxon>
        <taxon>Metazoa</taxon>
        <taxon>Ecdysozoa</taxon>
        <taxon>Nematoda</taxon>
        <taxon>Chromadorea</taxon>
        <taxon>Rhabditida</taxon>
        <taxon>Tylenchina</taxon>
        <taxon>Panagrolaimomorpha</taxon>
        <taxon>Strongyloidoidea</taxon>
        <taxon>Strongyloididae</taxon>
        <taxon>Parastrongyloides</taxon>
    </lineage>
</organism>
<dbReference type="SMART" id="SM00473">
    <property type="entry name" value="PAN_AP"/>
    <property type="match status" value="4"/>
</dbReference>
<dbReference type="Pfam" id="PF00024">
    <property type="entry name" value="PAN_1"/>
    <property type="match status" value="2"/>
</dbReference>
<dbReference type="AlphaFoldDB" id="A0A0N4ZPV9"/>
<feature type="signal peptide" evidence="2">
    <location>
        <begin position="1"/>
        <end position="16"/>
    </location>
</feature>